<comment type="caution">
    <text evidence="9">The sequence shown here is derived from an EMBL/GenBank/DDBJ whole genome shotgun (WGS) entry which is preliminary data.</text>
</comment>
<name>A0A3A1QVH1_9BACI</name>
<feature type="domain" description="Amino acid permease/ SLC12A" evidence="8">
    <location>
        <begin position="32"/>
        <end position="460"/>
    </location>
</feature>
<feature type="transmembrane region" description="Helical" evidence="7">
    <location>
        <begin position="139"/>
        <end position="158"/>
    </location>
</feature>
<dbReference type="GO" id="GO:0006865">
    <property type="term" value="P:amino acid transport"/>
    <property type="evidence" value="ECO:0007669"/>
    <property type="project" value="UniProtKB-KW"/>
</dbReference>
<feature type="transmembrane region" description="Helical" evidence="7">
    <location>
        <begin position="27"/>
        <end position="48"/>
    </location>
</feature>
<dbReference type="AlphaFoldDB" id="A0A3A1QVH1"/>
<feature type="transmembrane region" description="Helical" evidence="7">
    <location>
        <begin position="247"/>
        <end position="273"/>
    </location>
</feature>
<dbReference type="PIRSF" id="PIRSF006060">
    <property type="entry name" value="AA_transporter"/>
    <property type="match status" value="1"/>
</dbReference>
<accession>A0A3A1QVH1</accession>
<keyword evidence="2" id="KW-0813">Transport</keyword>
<sequence length="473" mass="51360">MRNEHIVKQTVQEQQKQKAKKGKGHKLHWWQLSLIGIGSVIGAGFFLGTGLSIERAGPSILLDYLIAGIIAFLVFSALAEMSVHDKGAGSFKKYAQEAFGRSMGFMSGWMYWVSGILIMASEITALSLFTQFWFPSAPLWLLMIIYAAAGFSIILLGVKNFGTLESLFAVVKIATLIGFIVFGALFLFGAVSPVDTAKSMEEGMTWFPNGFMGTWTAMIFVLFSFGGIAVVGLMSTELERKADTPKAGLSLVVVLMAIYILSLFFVVSMVSWTAISEDESPFVTALTAFQIPYIGTLFNLILITAAFSTMVGALFSITKIVVSLGRDGDAPKQFSHFNKRGVATRALGLNAAALAATIVISFLLPSKVYEYLTTAAGIILIMNWVIILASQIKNRDSYEENPSKTTFFKMPGSPYTSYLGIVLIGVAITGAGFEDGERIGLFISIGIMAVIFAGYFLVKKLVGHELKEGEEHT</sequence>
<feature type="transmembrane region" description="Helical" evidence="7">
    <location>
        <begin position="342"/>
        <end position="365"/>
    </location>
</feature>
<evidence type="ECO:0000256" key="1">
    <source>
        <dbReference type="ARBA" id="ARBA00004651"/>
    </source>
</evidence>
<keyword evidence="3 7" id="KW-0812">Transmembrane</keyword>
<dbReference type="PANTHER" id="PTHR43495">
    <property type="entry name" value="GABA PERMEASE"/>
    <property type="match status" value="1"/>
</dbReference>
<reference evidence="9 10" key="1">
    <citation type="submission" date="2018-09" db="EMBL/GenBank/DDBJ databases">
        <title>Bacillus saliacetes sp. nov., isolated from Thai shrimp paste (Ka-pi).</title>
        <authorList>
            <person name="Daroonpunt R."/>
            <person name="Tanasupawat S."/>
            <person name="Yiamsombut S."/>
        </authorList>
    </citation>
    <scope>NUCLEOTIDE SEQUENCE [LARGE SCALE GENOMIC DNA]</scope>
    <source>
        <strain evidence="9 10">SKP7-4</strain>
    </source>
</reference>
<comment type="subcellular location">
    <subcellularLocation>
        <location evidence="1">Cell membrane</location>
        <topology evidence="1">Multi-pass membrane protein</topology>
    </subcellularLocation>
</comment>
<evidence type="ECO:0000256" key="5">
    <source>
        <dbReference type="ARBA" id="ARBA00022989"/>
    </source>
</evidence>
<feature type="transmembrane region" description="Helical" evidence="7">
    <location>
        <begin position="211"/>
        <end position="235"/>
    </location>
</feature>
<keyword evidence="10" id="KW-1185">Reference proteome</keyword>
<dbReference type="Proteomes" id="UP000265801">
    <property type="component" value="Unassembled WGS sequence"/>
</dbReference>
<proteinExistence type="predicted"/>
<dbReference type="Pfam" id="PF00324">
    <property type="entry name" value="AA_permease"/>
    <property type="match status" value="1"/>
</dbReference>
<gene>
    <name evidence="9" type="ORF">D3H55_13895</name>
</gene>
<evidence type="ECO:0000256" key="7">
    <source>
        <dbReference type="SAM" id="Phobius"/>
    </source>
</evidence>
<feature type="transmembrane region" description="Helical" evidence="7">
    <location>
        <begin position="293"/>
        <end position="322"/>
    </location>
</feature>
<evidence type="ECO:0000256" key="2">
    <source>
        <dbReference type="ARBA" id="ARBA00022448"/>
    </source>
</evidence>
<protein>
    <submittedName>
        <fullName evidence="9">Amino acid permease</fullName>
    </submittedName>
</protein>
<evidence type="ECO:0000313" key="9">
    <source>
        <dbReference type="EMBL" id="RIW31972.1"/>
    </source>
</evidence>
<feature type="transmembrane region" description="Helical" evidence="7">
    <location>
        <begin position="371"/>
        <end position="392"/>
    </location>
</feature>
<keyword evidence="4" id="KW-0029">Amino-acid transport</keyword>
<dbReference type="Gene3D" id="1.20.1740.10">
    <property type="entry name" value="Amino acid/polyamine transporter I"/>
    <property type="match status" value="1"/>
</dbReference>
<dbReference type="OrthoDB" id="9780162at2"/>
<organism evidence="9 10">
    <name type="scientific">Bacillus salacetis</name>
    <dbReference type="NCBI Taxonomy" id="2315464"/>
    <lineage>
        <taxon>Bacteria</taxon>
        <taxon>Bacillati</taxon>
        <taxon>Bacillota</taxon>
        <taxon>Bacilli</taxon>
        <taxon>Bacillales</taxon>
        <taxon>Bacillaceae</taxon>
        <taxon>Bacillus</taxon>
    </lineage>
</organism>
<feature type="transmembrane region" description="Helical" evidence="7">
    <location>
        <begin position="170"/>
        <end position="191"/>
    </location>
</feature>
<dbReference type="InterPro" id="IPR004841">
    <property type="entry name" value="AA-permease/SLC12A_dom"/>
</dbReference>
<dbReference type="PANTHER" id="PTHR43495:SF5">
    <property type="entry name" value="GAMMA-AMINOBUTYRIC ACID PERMEASE"/>
    <property type="match status" value="1"/>
</dbReference>
<evidence type="ECO:0000313" key="10">
    <source>
        <dbReference type="Proteomes" id="UP000265801"/>
    </source>
</evidence>
<evidence type="ECO:0000259" key="8">
    <source>
        <dbReference type="Pfam" id="PF00324"/>
    </source>
</evidence>
<evidence type="ECO:0000256" key="6">
    <source>
        <dbReference type="ARBA" id="ARBA00023136"/>
    </source>
</evidence>
<evidence type="ECO:0000256" key="3">
    <source>
        <dbReference type="ARBA" id="ARBA00022692"/>
    </source>
</evidence>
<feature type="transmembrane region" description="Helical" evidence="7">
    <location>
        <begin position="60"/>
        <end position="83"/>
    </location>
</feature>
<evidence type="ECO:0000256" key="4">
    <source>
        <dbReference type="ARBA" id="ARBA00022970"/>
    </source>
</evidence>
<dbReference type="EMBL" id="QXIR01000019">
    <property type="protein sequence ID" value="RIW31972.1"/>
    <property type="molecule type" value="Genomic_DNA"/>
</dbReference>
<keyword evidence="6 7" id="KW-0472">Membrane</keyword>
<dbReference type="GO" id="GO:0055085">
    <property type="term" value="P:transmembrane transport"/>
    <property type="evidence" value="ECO:0007669"/>
    <property type="project" value="InterPro"/>
</dbReference>
<keyword evidence="5 7" id="KW-1133">Transmembrane helix</keyword>
<feature type="transmembrane region" description="Helical" evidence="7">
    <location>
        <begin position="413"/>
        <end position="433"/>
    </location>
</feature>
<feature type="transmembrane region" description="Helical" evidence="7">
    <location>
        <begin position="439"/>
        <end position="458"/>
    </location>
</feature>
<feature type="transmembrane region" description="Helical" evidence="7">
    <location>
        <begin position="109"/>
        <end position="133"/>
    </location>
</feature>
<dbReference type="RefSeq" id="WP_119547640.1">
    <property type="nucleotide sequence ID" value="NZ_QXIR01000019.1"/>
</dbReference>
<dbReference type="GO" id="GO:0005886">
    <property type="term" value="C:plasma membrane"/>
    <property type="evidence" value="ECO:0007669"/>
    <property type="project" value="UniProtKB-SubCell"/>
</dbReference>